<proteinExistence type="predicted"/>
<organism evidence="2 3">
    <name type="scientific">Actinomadura craniellae</name>
    <dbReference type="NCBI Taxonomy" id="2231787"/>
    <lineage>
        <taxon>Bacteria</taxon>
        <taxon>Bacillati</taxon>
        <taxon>Actinomycetota</taxon>
        <taxon>Actinomycetes</taxon>
        <taxon>Streptosporangiales</taxon>
        <taxon>Thermomonosporaceae</taxon>
        <taxon>Actinomadura</taxon>
    </lineage>
</organism>
<dbReference type="Proteomes" id="UP000251891">
    <property type="component" value="Unassembled WGS sequence"/>
</dbReference>
<gene>
    <name evidence="2" type="ORF">DPM19_19105</name>
</gene>
<dbReference type="SMR" id="A0A365H693"/>
<dbReference type="SUPFAM" id="SSF53474">
    <property type="entry name" value="alpha/beta-Hydrolases"/>
    <property type="match status" value="1"/>
</dbReference>
<dbReference type="InterPro" id="IPR029058">
    <property type="entry name" value="AB_hydrolase_fold"/>
</dbReference>
<feature type="region of interest" description="Disordered" evidence="1">
    <location>
        <begin position="1"/>
        <end position="42"/>
    </location>
</feature>
<dbReference type="GO" id="GO:0016042">
    <property type="term" value="P:lipid catabolic process"/>
    <property type="evidence" value="ECO:0007669"/>
    <property type="project" value="InterPro"/>
</dbReference>
<dbReference type="PANTHER" id="PTHR32015:SF1">
    <property type="entry name" value="LIPASE"/>
    <property type="match status" value="1"/>
</dbReference>
<reference evidence="2 3" key="1">
    <citation type="submission" date="2018-06" db="EMBL/GenBank/DDBJ databases">
        <title>Actinomadura craniellae sp. nov. isolated from marine sponge Craniella sp.</title>
        <authorList>
            <person name="Li L."/>
            <person name="Xu Q.H."/>
            <person name="Lin H.W."/>
            <person name="Lu Y.H."/>
        </authorList>
    </citation>
    <scope>NUCLEOTIDE SEQUENCE [LARGE SCALE GENOMIC DNA]</scope>
    <source>
        <strain evidence="2 3">LHW63021</strain>
    </source>
</reference>
<keyword evidence="3" id="KW-1185">Reference proteome</keyword>
<dbReference type="Pfam" id="PF01674">
    <property type="entry name" value="Lipase_2"/>
    <property type="match status" value="1"/>
</dbReference>
<evidence type="ECO:0000313" key="2">
    <source>
        <dbReference type="EMBL" id="RAY13763.1"/>
    </source>
</evidence>
<protein>
    <recommendedName>
        <fullName evidence="4">Lipase</fullName>
    </recommendedName>
</protein>
<dbReference type="GO" id="GO:0016298">
    <property type="term" value="F:lipase activity"/>
    <property type="evidence" value="ECO:0007669"/>
    <property type="project" value="TreeGrafter"/>
</dbReference>
<comment type="caution">
    <text evidence="2">The sequence shown here is derived from an EMBL/GenBank/DDBJ whole genome shotgun (WGS) entry which is preliminary data.</text>
</comment>
<feature type="compositionally biased region" description="Low complexity" evidence="1">
    <location>
        <begin position="25"/>
        <end position="39"/>
    </location>
</feature>
<dbReference type="AlphaFoldDB" id="A0A365H693"/>
<evidence type="ECO:0000313" key="3">
    <source>
        <dbReference type="Proteomes" id="UP000251891"/>
    </source>
</evidence>
<dbReference type="EMBL" id="QLYX01000008">
    <property type="protein sequence ID" value="RAY13763.1"/>
    <property type="molecule type" value="Genomic_DNA"/>
</dbReference>
<sequence length="301" mass="31649">MRDAPGPGGPHVVSGRPWPPRRTSRTYAGPGTGRAGPTAVSPRKVAHVARQHRARIIGTLTALAVALVSAAVTARPASAASPATEPVLFVHGWGGSPSNGDALVQYFTSNTAHPAYTVSLPRPDWLGESNDNLHNAATIRDTVNFIRWITGAEKVNIVAHSMGGLSTRHYIRFLGGADVVRHYVGMGTVEHGTEPGSPLEPIVCILPWADGGQMCRDGYLGRDNLFLRALNAGDESFGPVKYTVLRSTAPDGDGAVTTRLGGGACYKEIPGVPHAGEPANTTFLDNARWAIDVGCPGITIN</sequence>
<evidence type="ECO:0008006" key="4">
    <source>
        <dbReference type="Google" id="ProtNLM"/>
    </source>
</evidence>
<dbReference type="Gene3D" id="3.40.50.1820">
    <property type="entry name" value="alpha/beta hydrolase"/>
    <property type="match status" value="1"/>
</dbReference>
<evidence type="ECO:0000256" key="1">
    <source>
        <dbReference type="SAM" id="MobiDB-lite"/>
    </source>
</evidence>
<dbReference type="InterPro" id="IPR002918">
    <property type="entry name" value="Lipase_EstA/Esterase_EstB"/>
</dbReference>
<accession>A0A365H693</accession>
<dbReference type="PANTHER" id="PTHR32015">
    <property type="entry name" value="FASTING INDUCED LIPASE"/>
    <property type="match status" value="1"/>
</dbReference>
<name>A0A365H693_9ACTN</name>